<feature type="transmembrane region" description="Helical" evidence="1">
    <location>
        <begin position="77"/>
        <end position="99"/>
    </location>
</feature>
<dbReference type="Proteomes" id="UP000006201">
    <property type="component" value="Unassembled WGS sequence"/>
</dbReference>
<name>A4C4V6_9GAMM</name>
<keyword evidence="1" id="KW-1133">Transmembrane helix</keyword>
<keyword evidence="3" id="KW-1185">Reference proteome</keyword>
<evidence type="ECO:0000313" key="3">
    <source>
        <dbReference type="Proteomes" id="UP000006201"/>
    </source>
</evidence>
<protein>
    <submittedName>
        <fullName evidence="2">Uncharacterized protein</fullName>
    </submittedName>
</protein>
<proteinExistence type="predicted"/>
<sequence length="101" mass="11077">MATLFLISALILIVFSAPAYVCYTSNKISNTSAFWQLYFLDSQPRLLLTLITFPIIGVLSVIDLIRCTFGKSVFTQSMVISACFTLCWSALLISGLLVISG</sequence>
<feature type="transmembrane region" description="Helical" evidence="1">
    <location>
        <begin position="43"/>
        <end position="65"/>
    </location>
</feature>
<keyword evidence="1" id="KW-0472">Membrane</keyword>
<accession>A4C4V6</accession>
<gene>
    <name evidence="2" type="ORF">PTD2_03426</name>
</gene>
<comment type="caution">
    <text evidence="2">The sequence shown here is derived from an EMBL/GenBank/DDBJ whole genome shotgun (WGS) entry which is preliminary data.</text>
</comment>
<reference evidence="2 3" key="1">
    <citation type="submission" date="2006-02" db="EMBL/GenBank/DDBJ databases">
        <authorList>
            <person name="Moran M.A."/>
            <person name="Kjelleberg S."/>
            <person name="Egan S."/>
            <person name="Saunders N."/>
            <person name="Thomas T."/>
            <person name="Ferriera S."/>
            <person name="Johnson J."/>
            <person name="Kravitz S."/>
            <person name="Halpern A."/>
            <person name="Remington K."/>
            <person name="Beeson K."/>
            <person name="Tran B."/>
            <person name="Rogers Y.-H."/>
            <person name="Friedman R."/>
            <person name="Venter J.C."/>
        </authorList>
    </citation>
    <scope>NUCLEOTIDE SEQUENCE [LARGE SCALE GENOMIC DNA]</scope>
    <source>
        <strain evidence="2 3">D2</strain>
    </source>
</reference>
<organism evidence="2 3">
    <name type="scientific">Pseudoalteromonas tunicata D2</name>
    <dbReference type="NCBI Taxonomy" id="87626"/>
    <lineage>
        <taxon>Bacteria</taxon>
        <taxon>Pseudomonadati</taxon>
        <taxon>Pseudomonadota</taxon>
        <taxon>Gammaproteobacteria</taxon>
        <taxon>Alteromonadales</taxon>
        <taxon>Pseudoalteromonadaceae</taxon>
        <taxon>Pseudoalteromonas</taxon>
    </lineage>
</organism>
<keyword evidence="1" id="KW-0812">Transmembrane</keyword>
<dbReference type="HOGENOM" id="CLU_2234728_0_0_6"/>
<dbReference type="EMBL" id="AAOH01000001">
    <property type="protein sequence ID" value="EAR30588.1"/>
    <property type="molecule type" value="Genomic_DNA"/>
</dbReference>
<evidence type="ECO:0000313" key="2">
    <source>
        <dbReference type="EMBL" id="EAR30588.1"/>
    </source>
</evidence>
<dbReference type="AlphaFoldDB" id="A4C4V6"/>
<evidence type="ECO:0000256" key="1">
    <source>
        <dbReference type="SAM" id="Phobius"/>
    </source>
</evidence>